<dbReference type="SUPFAM" id="SSF51735">
    <property type="entry name" value="NAD(P)-binding Rossmann-fold domains"/>
    <property type="match status" value="1"/>
</dbReference>
<gene>
    <name evidence="1" type="ORF">S01H4_12081</name>
</gene>
<evidence type="ECO:0000313" key="1">
    <source>
        <dbReference type="EMBL" id="GAG60318.1"/>
    </source>
</evidence>
<evidence type="ECO:0008006" key="2">
    <source>
        <dbReference type="Google" id="ProtNLM"/>
    </source>
</evidence>
<dbReference type="AlphaFoldDB" id="X0ZIX8"/>
<organism evidence="1">
    <name type="scientific">marine sediment metagenome</name>
    <dbReference type="NCBI Taxonomy" id="412755"/>
    <lineage>
        <taxon>unclassified sequences</taxon>
        <taxon>metagenomes</taxon>
        <taxon>ecological metagenomes</taxon>
    </lineage>
</organism>
<proteinExistence type="predicted"/>
<feature type="non-terminal residue" evidence="1">
    <location>
        <position position="59"/>
    </location>
</feature>
<name>X0ZIX8_9ZZZZ</name>
<dbReference type="EMBL" id="BART01005056">
    <property type="protein sequence ID" value="GAG60318.1"/>
    <property type="molecule type" value="Genomic_DNA"/>
</dbReference>
<protein>
    <recommendedName>
        <fullName evidence="2">Gfo/Idh/MocA-like oxidoreductase N-terminal domain-containing protein</fullName>
    </recommendedName>
</protein>
<sequence>MNINIGIIGTGLMGLTHLFSLKTIEEGRLLSDTDVHIKIRGVADPDEEKLNRLKLKNAD</sequence>
<dbReference type="Gene3D" id="3.40.50.720">
    <property type="entry name" value="NAD(P)-binding Rossmann-like Domain"/>
    <property type="match status" value="1"/>
</dbReference>
<dbReference type="InterPro" id="IPR036291">
    <property type="entry name" value="NAD(P)-bd_dom_sf"/>
</dbReference>
<accession>X0ZIX8</accession>
<comment type="caution">
    <text evidence="1">The sequence shown here is derived from an EMBL/GenBank/DDBJ whole genome shotgun (WGS) entry which is preliminary data.</text>
</comment>
<reference evidence="1" key="1">
    <citation type="journal article" date="2014" name="Front. Microbiol.">
        <title>High frequency of phylogenetically diverse reductive dehalogenase-homologous genes in deep subseafloor sedimentary metagenomes.</title>
        <authorList>
            <person name="Kawai M."/>
            <person name="Futagami T."/>
            <person name="Toyoda A."/>
            <person name="Takaki Y."/>
            <person name="Nishi S."/>
            <person name="Hori S."/>
            <person name="Arai W."/>
            <person name="Tsubouchi T."/>
            <person name="Morono Y."/>
            <person name="Uchiyama I."/>
            <person name="Ito T."/>
            <person name="Fujiyama A."/>
            <person name="Inagaki F."/>
            <person name="Takami H."/>
        </authorList>
    </citation>
    <scope>NUCLEOTIDE SEQUENCE</scope>
    <source>
        <strain evidence="1">Expedition CK06-06</strain>
    </source>
</reference>